<dbReference type="SUPFAM" id="SSF52540">
    <property type="entry name" value="P-loop containing nucleoside triphosphate hydrolases"/>
    <property type="match status" value="1"/>
</dbReference>
<dbReference type="AlphaFoldDB" id="A0AAD4EDB5"/>
<dbReference type="Proteomes" id="UP001195769">
    <property type="component" value="Unassembled WGS sequence"/>
</dbReference>
<gene>
    <name evidence="2" type="ORF">F5891DRAFT_977040</name>
</gene>
<keyword evidence="3" id="KW-1185">Reference proteome</keyword>
<feature type="domain" description="G" evidence="1">
    <location>
        <begin position="43"/>
        <end position="114"/>
    </location>
</feature>
<name>A0AAD4EDB5_9AGAM</name>
<reference evidence="2" key="1">
    <citation type="journal article" date="2020" name="New Phytol.">
        <title>Comparative genomics reveals dynamic genome evolution in host specialist ectomycorrhizal fungi.</title>
        <authorList>
            <person name="Lofgren L.A."/>
            <person name="Nguyen N.H."/>
            <person name="Vilgalys R."/>
            <person name="Ruytinx J."/>
            <person name="Liao H.L."/>
            <person name="Branco S."/>
            <person name="Kuo A."/>
            <person name="LaButti K."/>
            <person name="Lipzen A."/>
            <person name="Andreopoulos W."/>
            <person name="Pangilinan J."/>
            <person name="Riley R."/>
            <person name="Hundley H."/>
            <person name="Na H."/>
            <person name="Barry K."/>
            <person name="Grigoriev I.V."/>
            <person name="Stajich J.E."/>
            <person name="Kennedy P.G."/>
        </authorList>
    </citation>
    <scope>NUCLEOTIDE SEQUENCE</scope>
    <source>
        <strain evidence="2">FC203</strain>
    </source>
</reference>
<sequence length="298" mass="33881">MQGKKWKERKNTMKDGDVILKDGKPTDIIIPRSCNLLSVSSSVMGPTGVGKSTFINAACGEEVTTVGHELKSCIARIQHAICECPSDPSRRVILVDTPGFDDTYVRRQYEAGRQPRMFGTSRKNLDMFRRLCGEDAEKNVILVTTKWSEVREEVGESREQQLKSSFWQEMIAHGSQVARFLKPDLPESAWDVLEPILANTAEAVALRIQQELVDWGKLIPETDAGNALRATLKELTARHRENMEGLKGKDEQRLKETQKEVYELLKQIQGLKVPFRRWMRGWILSWSRSLHVVHGHST</sequence>
<dbReference type="InterPro" id="IPR027417">
    <property type="entry name" value="P-loop_NTPase"/>
</dbReference>
<protein>
    <recommendedName>
        <fullName evidence="1">G domain-containing protein</fullName>
    </recommendedName>
</protein>
<proteinExistence type="predicted"/>
<dbReference type="Gene3D" id="3.40.50.300">
    <property type="entry name" value="P-loop containing nucleotide triphosphate hydrolases"/>
    <property type="match status" value="2"/>
</dbReference>
<accession>A0AAD4EDB5</accession>
<dbReference type="GeneID" id="64670961"/>
<comment type="caution">
    <text evidence="2">The sequence shown here is derived from an EMBL/GenBank/DDBJ whole genome shotgun (WGS) entry which is preliminary data.</text>
</comment>
<dbReference type="GO" id="GO:0005525">
    <property type="term" value="F:GTP binding"/>
    <property type="evidence" value="ECO:0007669"/>
    <property type="project" value="InterPro"/>
</dbReference>
<dbReference type="EMBL" id="JABBWK010000010">
    <property type="protein sequence ID" value="KAG1904149.1"/>
    <property type="molecule type" value="Genomic_DNA"/>
</dbReference>
<evidence type="ECO:0000313" key="2">
    <source>
        <dbReference type="EMBL" id="KAG1904149.1"/>
    </source>
</evidence>
<evidence type="ECO:0000259" key="1">
    <source>
        <dbReference type="Pfam" id="PF01926"/>
    </source>
</evidence>
<dbReference type="RefSeq" id="XP_041229724.1">
    <property type="nucleotide sequence ID" value="XM_041376663.1"/>
</dbReference>
<dbReference type="InterPro" id="IPR006073">
    <property type="entry name" value="GTP-bd"/>
</dbReference>
<evidence type="ECO:0000313" key="3">
    <source>
        <dbReference type="Proteomes" id="UP001195769"/>
    </source>
</evidence>
<dbReference type="CDD" id="cd00882">
    <property type="entry name" value="Ras_like_GTPase"/>
    <property type="match status" value="1"/>
</dbReference>
<dbReference type="Pfam" id="PF01926">
    <property type="entry name" value="MMR_HSR1"/>
    <property type="match status" value="1"/>
</dbReference>
<organism evidence="2 3">
    <name type="scientific">Suillus fuscotomentosus</name>
    <dbReference type="NCBI Taxonomy" id="1912939"/>
    <lineage>
        <taxon>Eukaryota</taxon>
        <taxon>Fungi</taxon>
        <taxon>Dikarya</taxon>
        <taxon>Basidiomycota</taxon>
        <taxon>Agaricomycotina</taxon>
        <taxon>Agaricomycetes</taxon>
        <taxon>Agaricomycetidae</taxon>
        <taxon>Boletales</taxon>
        <taxon>Suillineae</taxon>
        <taxon>Suillaceae</taxon>
        <taxon>Suillus</taxon>
    </lineage>
</organism>